<dbReference type="STRING" id="414004.CENSYa_0838"/>
<dbReference type="AlphaFoldDB" id="A0RVV4"/>
<name>A0RVV4_CENSY</name>
<dbReference type="InterPro" id="IPR029787">
    <property type="entry name" value="Nucleotide_cyclase"/>
</dbReference>
<reference evidence="2 3" key="1">
    <citation type="journal article" date="2006" name="Proc. Natl. Acad. Sci. U.S.A.">
        <title>Genomic analysis of the uncultivated marine crenarchaeote Cenarchaeum symbiosum.</title>
        <authorList>
            <person name="Hallam S.J."/>
            <person name="Konstantinidis K.T."/>
            <person name="Putnam N."/>
            <person name="Schleper C."/>
            <person name="Watanabe Y."/>
            <person name="Sugahara J."/>
            <person name="Preston C."/>
            <person name="de la Torre J."/>
            <person name="Richardson P.M."/>
            <person name="DeLong E.F."/>
        </authorList>
    </citation>
    <scope>NUCLEOTIDE SEQUENCE [LARGE SCALE GENOMIC DNA]</scope>
    <source>
        <strain evidence="3">A</strain>
    </source>
</reference>
<evidence type="ECO:0000313" key="2">
    <source>
        <dbReference type="EMBL" id="ABK77471.1"/>
    </source>
</evidence>
<dbReference type="EMBL" id="DP000238">
    <property type="protein sequence ID" value="ABK77471.1"/>
    <property type="molecule type" value="Genomic_DNA"/>
</dbReference>
<feature type="domain" description="Guanylate cyclase" evidence="1">
    <location>
        <begin position="111"/>
        <end position="244"/>
    </location>
</feature>
<dbReference type="Gene3D" id="3.30.70.1230">
    <property type="entry name" value="Nucleotide cyclase"/>
    <property type="match status" value="1"/>
</dbReference>
<organism evidence="2 3">
    <name type="scientific">Cenarchaeum symbiosum (strain A)</name>
    <dbReference type="NCBI Taxonomy" id="414004"/>
    <lineage>
        <taxon>Archaea</taxon>
        <taxon>Nitrososphaerota</taxon>
        <taxon>Candidatus Cenarchaeales</taxon>
        <taxon>Candidatus Cenarchaeaceae</taxon>
        <taxon>Candidatus Cenarchaeum</taxon>
    </lineage>
</organism>
<dbReference type="PROSITE" id="PS50125">
    <property type="entry name" value="GUANYLATE_CYCLASE_2"/>
    <property type="match status" value="1"/>
</dbReference>
<dbReference type="PANTHER" id="PTHR43081:SF1">
    <property type="entry name" value="ADENYLATE CYCLASE, TERMINAL-DIFFERENTIATION SPECIFIC"/>
    <property type="match status" value="1"/>
</dbReference>
<dbReference type="GO" id="GO:0016740">
    <property type="term" value="F:transferase activity"/>
    <property type="evidence" value="ECO:0007669"/>
    <property type="project" value="UniProtKB-KW"/>
</dbReference>
<dbReference type="InterPro" id="IPR001054">
    <property type="entry name" value="A/G_cyclase"/>
</dbReference>
<dbReference type="CDD" id="cd07302">
    <property type="entry name" value="CHD"/>
    <property type="match status" value="1"/>
</dbReference>
<dbReference type="InterPro" id="IPR050697">
    <property type="entry name" value="Adenylyl/Guanylyl_Cyclase_3/4"/>
</dbReference>
<dbReference type="EC" id="2.7.3.-" evidence="2"/>
<sequence>MACTGPVRYAPGRRLPNGNRYFWPPCMTTHENTQACRAGGPMMAAGEDHAVPIVDMLLSRSGTPVVDSETLITEIQKRVWGALRKGYEYSGPFDESENYLRSHVFSKIEMGVMYVDLVGSTDMTLELPEEKIATIISSFAQEMAYVVRRYGGFVLKFVGDAVIAFFAGGDSLRIADTVVECAKSMITAVKDGINPILNQYDYPDLRIKVGIDHGRALVVRYGADEARAPVDLIGPVLNIAAKIQSHAKPGQVLIGIDVYDRLHPARQGSFEKIEWKGTDWKYRSRRTGEIYGVYGYKG</sequence>
<dbReference type="Pfam" id="PF00211">
    <property type="entry name" value="Guanylate_cyc"/>
    <property type="match status" value="1"/>
</dbReference>
<keyword evidence="2" id="KW-0808">Transferase</keyword>
<dbReference type="HOGENOM" id="CLU_057456_1_0_2"/>
<evidence type="ECO:0000313" key="3">
    <source>
        <dbReference type="Proteomes" id="UP000000758"/>
    </source>
</evidence>
<dbReference type="PATRIC" id="fig|414004.10.peg.772"/>
<dbReference type="Proteomes" id="UP000000758">
    <property type="component" value="Chromosome"/>
</dbReference>
<dbReference type="SMART" id="SM00044">
    <property type="entry name" value="CYCc"/>
    <property type="match status" value="1"/>
</dbReference>
<dbReference type="KEGG" id="csy:CENSYa_0838"/>
<dbReference type="SUPFAM" id="SSF55073">
    <property type="entry name" value="Nucleotide cyclase"/>
    <property type="match status" value="1"/>
</dbReference>
<dbReference type="GO" id="GO:0035556">
    <property type="term" value="P:intracellular signal transduction"/>
    <property type="evidence" value="ECO:0007669"/>
    <property type="project" value="InterPro"/>
</dbReference>
<dbReference type="EnsemblBacteria" id="ABK77471">
    <property type="protein sequence ID" value="ABK77471"/>
    <property type="gene ID" value="CENSYa_0838"/>
</dbReference>
<gene>
    <name evidence="2" type="ordered locus">CENSYa_0838</name>
</gene>
<keyword evidence="3" id="KW-1185">Reference proteome</keyword>
<accession>A0RVV4</accession>
<protein>
    <submittedName>
        <fullName evidence="2">Adenylate cyclase</fullName>
        <ecNumber evidence="2">2.7.3.-</ecNumber>
    </submittedName>
</protein>
<dbReference type="GO" id="GO:0009190">
    <property type="term" value="P:cyclic nucleotide biosynthetic process"/>
    <property type="evidence" value="ECO:0007669"/>
    <property type="project" value="InterPro"/>
</dbReference>
<dbReference type="PANTHER" id="PTHR43081">
    <property type="entry name" value="ADENYLATE CYCLASE, TERMINAL-DIFFERENTIATION SPECIFIC-RELATED"/>
    <property type="match status" value="1"/>
</dbReference>
<proteinExistence type="predicted"/>
<evidence type="ECO:0000259" key="1">
    <source>
        <dbReference type="PROSITE" id="PS50125"/>
    </source>
</evidence>